<evidence type="ECO:0000313" key="3">
    <source>
        <dbReference type="EMBL" id="MBC2959867.1"/>
    </source>
</evidence>
<keyword evidence="2" id="KW-0472">Membrane</keyword>
<evidence type="ECO:0000313" key="4">
    <source>
        <dbReference type="Proteomes" id="UP000604001"/>
    </source>
</evidence>
<reference evidence="3 4" key="1">
    <citation type="submission" date="2020-08" db="EMBL/GenBank/DDBJ databases">
        <title>novel species in genus Nocardioides.</title>
        <authorList>
            <person name="Zhang G."/>
        </authorList>
    </citation>
    <scope>NUCLEOTIDE SEQUENCE [LARGE SCALE GENOMIC DNA]</scope>
    <source>
        <strain evidence="3 4">SC8A-24</strain>
    </source>
</reference>
<organism evidence="3 4">
    <name type="scientific">Nocardioides deserti</name>
    <dbReference type="NCBI Taxonomy" id="1588644"/>
    <lineage>
        <taxon>Bacteria</taxon>
        <taxon>Bacillati</taxon>
        <taxon>Actinomycetota</taxon>
        <taxon>Actinomycetes</taxon>
        <taxon>Propionibacteriales</taxon>
        <taxon>Nocardioidaceae</taxon>
        <taxon>Nocardioides</taxon>
    </lineage>
</organism>
<keyword evidence="2" id="KW-0812">Transmembrane</keyword>
<keyword evidence="4" id="KW-1185">Reference proteome</keyword>
<evidence type="ECO:0008006" key="5">
    <source>
        <dbReference type="Google" id="ProtNLM"/>
    </source>
</evidence>
<comment type="caution">
    <text evidence="3">The sequence shown here is derived from an EMBL/GenBank/DDBJ whole genome shotgun (WGS) entry which is preliminary data.</text>
</comment>
<evidence type="ECO:0000256" key="1">
    <source>
        <dbReference type="SAM" id="Coils"/>
    </source>
</evidence>
<feature type="transmembrane region" description="Helical" evidence="2">
    <location>
        <begin position="12"/>
        <end position="32"/>
    </location>
</feature>
<keyword evidence="1" id="KW-0175">Coiled coil</keyword>
<dbReference type="Proteomes" id="UP000604001">
    <property type="component" value="Unassembled WGS sequence"/>
</dbReference>
<dbReference type="RefSeq" id="WP_186345145.1">
    <property type="nucleotide sequence ID" value="NZ_BMMR01000003.1"/>
</dbReference>
<accession>A0ABR6U612</accession>
<evidence type="ECO:0000256" key="2">
    <source>
        <dbReference type="SAM" id="Phobius"/>
    </source>
</evidence>
<feature type="coiled-coil region" evidence="1">
    <location>
        <begin position="37"/>
        <end position="71"/>
    </location>
</feature>
<sequence>MVEEWSLPGWAVVAAAVAVLVLLALAVALGVAGARGRRRAERDLAAARAEAEELRTRVEAVEQRLLAADRAAPNAAAEEYVITRVGDLDADPSADGGVRAPAVPAPLFADLVLRESVVQVASLAAGVRRALAPETRNRIRFEVKREVRRSRKQRRADLRAARRHVPGSPA</sequence>
<name>A0ABR6U612_9ACTN</name>
<dbReference type="EMBL" id="JACMYC010000003">
    <property type="protein sequence ID" value="MBC2959867.1"/>
    <property type="molecule type" value="Genomic_DNA"/>
</dbReference>
<gene>
    <name evidence="3" type="ORF">H7344_06110</name>
</gene>
<protein>
    <recommendedName>
        <fullName evidence="5">DUF4446 family protein</fullName>
    </recommendedName>
</protein>
<proteinExistence type="predicted"/>
<keyword evidence="2" id="KW-1133">Transmembrane helix</keyword>